<dbReference type="InterPro" id="IPR041307">
    <property type="entry name" value="WcbI"/>
</dbReference>
<protein>
    <recommendedName>
        <fullName evidence="1">Polysaccharide biosynthesis enzyme WcbI domain-containing protein</fullName>
    </recommendedName>
</protein>
<dbReference type="EMBL" id="CP001349">
    <property type="protein sequence ID" value="ACL60331.1"/>
    <property type="molecule type" value="Genomic_DNA"/>
</dbReference>
<evidence type="ECO:0000313" key="2">
    <source>
        <dbReference type="EMBL" id="ACL60331.1"/>
    </source>
</evidence>
<dbReference type="STRING" id="460265.Mnod_5487"/>
<dbReference type="Proteomes" id="UP000008207">
    <property type="component" value="Chromosome"/>
</dbReference>
<evidence type="ECO:0000259" key="1">
    <source>
        <dbReference type="Pfam" id="PF18588"/>
    </source>
</evidence>
<feature type="domain" description="Polysaccharide biosynthesis enzyme WcbI" evidence="1">
    <location>
        <begin position="2"/>
        <end position="200"/>
    </location>
</feature>
<reference evidence="2 3" key="1">
    <citation type="submission" date="2009-01" db="EMBL/GenBank/DDBJ databases">
        <title>Complete sequence of chromosome of Methylobacterium nodulans ORS 2060.</title>
        <authorList>
            <consortium name="US DOE Joint Genome Institute"/>
            <person name="Lucas S."/>
            <person name="Copeland A."/>
            <person name="Lapidus A."/>
            <person name="Glavina del Rio T."/>
            <person name="Dalin E."/>
            <person name="Tice H."/>
            <person name="Bruce D."/>
            <person name="Goodwin L."/>
            <person name="Pitluck S."/>
            <person name="Sims D."/>
            <person name="Brettin T."/>
            <person name="Detter J.C."/>
            <person name="Han C."/>
            <person name="Larimer F."/>
            <person name="Land M."/>
            <person name="Hauser L."/>
            <person name="Kyrpides N."/>
            <person name="Ivanova N."/>
            <person name="Marx C.J."/>
            <person name="Richardson P."/>
        </authorList>
    </citation>
    <scope>NUCLEOTIDE SEQUENCE [LARGE SCALE GENOMIC DNA]</scope>
    <source>
        <strain evidence="3">LMG 21967 / CNCM I-2342 / ORS 2060</strain>
    </source>
</reference>
<dbReference type="KEGG" id="mno:Mnod_5487"/>
<proteinExistence type="predicted"/>
<keyword evidence="3" id="KW-1185">Reference proteome</keyword>
<organism evidence="2 3">
    <name type="scientific">Methylobacterium nodulans (strain LMG 21967 / CNCM I-2342 / ORS 2060)</name>
    <dbReference type="NCBI Taxonomy" id="460265"/>
    <lineage>
        <taxon>Bacteria</taxon>
        <taxon>Pseudomonadati</taxon>
        <taxon>Pseudomonadota</taxon>
        <taxon>Alphaproteobacteria</taxon>
        <taxon>Hyphomicrobiales</taxon>
        <taxon>Methylobacteriaceae</taxon>
        <taxon>Methylobacterium</taxon>
    </lineage>
</organism>
<dbReference type="eggNOG" id="ENOG50305AC">
    <property type="taxonomic scope" value="Bacteria"/>
</dbReference>
<accession>B8IP13</accession>
<dbReference type="Pfam" id="PF18588">
    <property type="entry name" value="WcbI"/>
    <property type="match status" value="1"/>
</dbReference>
<sequence>MIGNCQGRGLAAVLGLLCPDSRVRLLPVGRLRRAVPDAAALAAELRGYDLVLSQAFAEATLPGGVSALRAQLPQLRLFPTLVFSGFHPDTIYVGEDAALAPSPLGLYHSAIAAFAFLRGLDEARTLGLFREEVFARLGYLDVWDGAARAMRAAAAEEGFSLDREFLLWSRRGCFMLNVNHPKLFVLGDIGRRLLLEAGLPVRDIDPETYLTDDLVRDVVWPVYPPVAERYGVSGSYLFKAKASGPALPALYDLPAFVAASFRMYRAMPRARLSGVRLEAWAADAGVRDLFDGA</sequence>
<gene>
    <name evidence="2" type="ordered locus">Mnod_5487</name>
</gene>
<dbReference type="HOGENOM" id="CLU_079036_0_0_5"/>
<dbReference type="AlphaFoldDB" id="B8IP13"/>
<dbReference type="Gene3D" id="3.40.50.12080">
    <property type="match status" value="1"/>
</dbReference>
<name>B8IP13_METNO</name>
<evidence type="ECO:0000313" key="3">
    <source>
        <dbReference type="Proteomes" id="UP000008207"/>
    </source>
</evidence>